<comment type="similarity">
    <text evidence="1">Belongs to the peptidase M17 family.</text>
</comment>
<evidence type="ECO:0000256" key="7">
    <source>
        <dbReference type="ARBA" id="ARBA00050021"/>
    </source>
</evidence>
<feature type="compositionally biased region" description="Low complexity" evidence="9">
    <location>
        <begin position="35"/>
        <end position="78"/>
    </location>
</feature>
<dbReference type="Pfam" id="PF00883">
    <property type="entry name" value="Peptidase_M17"/>
    <property type="match status" value="1"/>
</dbReference>
<dbReference type="PRINTS" id="PR00481">
    <property type="entry name" value="LAMNOPPTDASE"/>
</dbReference>
<dbReference type="CDD" id="cd00433">
    <property type="entry name" value="Peptidase_M17"/>
    <property type="match status" value="1"/>
</dbReference>
<evidence type="ECO:0000256" key="5">
    <source>
        <dbReference type="ARBA" id="ARBA00033172"/>
    </source>
</evidence>
<evidence type="ECO:0000313" key="11">
    <source>
        <dbReference type="EMBL" id="BCJ28244.1"/>
    </source>
</evidence>
<evidence type="ECO:0000256" key="4">
    <source>
        <dbReference type="ARBA" id="ARBA00022801"/>
    </source>
</evidence>
<dbReference type="InterPro" id="IPR011356">
    <property type="entry name" value="Leucine_aapep/pepB"/>
</dbReference>
<feature type="region of interest" description="Disordered" evidence="9">
    <location>
        <begin position="24"/>
        <end position="78"/>
    </location>
</feature>
<evidence type="ECO:0000256" key="6">
    <source>
        <dbReference type="ARBA" id="ARBA00049972"/>
    </source>
</evidence>
<dbReference type="PANTHER" id="PTHR11963">
    <property type="entry name" value="LEUCINE AMINOPEPTIDASE-RELATED"/>
    <property type="match status" value="1"/>
</dbReference>
<dbReference type="NCBIfam" id="NF002073">
    <property type="entry name" value="PRK00913.1-2"/>
    <property type="match status" value="1"/>
</dbReference>
<dbReference type="Proteomes" id="UP000680750">
    <property type="component" value="Chromosome"/>
</dbReference>
<dbReference type="PANTHER" id="PTHR11963:SF23">
    <property type="entry name" value="CYTOSOL AMINOPEPTIDASE"/>
    <property type="match status" value="1"/>
</dbReference>
<organism evidence="11 12">
    <name type="scientific">Actinocatenispora sera</name>
    <dbReference type="NCBI Taxonomy" id="390989"/>
    <lineage>
        <taxon>Bacteria</taxon>
        <taxon>Bacillati</taxon>
        <taxon>Actinomycetota</taxon>
        <taxon>Actinomycetes</taxon>
        <taxon>Micromonosporales</taxon>
        <taxon>Micromonosporaceae</taxon>
        <taxon>Actinocatenispora</taxon>
    </lineage>
</organism>
<dbReference type="GO" id="GO:0030145">
    <property type="term" value="F:manganese ion binding"/>
    <property type="evidence" value="ECO:0007669"/>
    <property type="project" value="InterPro"/>
</dbReference>
<dbReference type="GO" id="GO:0070006">
    <property type="term" value="F:metalloaminopeptidase activity"/>
    <property type="evidence" value="ECO:0007669"/>
    <property type="project" value="InterPro"/>
</dbReference>
<keyword evidence="12" id="KW-1185">Reference proteome</keyword>
<dbReference type="KEGG" id="aser:Asera_23520"/>
<gene>
    <name evidence="11" type="ORF">Asera_23520</name>
</gene>
<proteinExistence type="inferred from homology"/>
<accession>A0A810KYQ6</accession>
<dbReference type="InterPro" id="IPR008283">
    <property type="entry name" value="Peptidase_M17_N"/>
</dbReference>
<dbReference type="EMBL" id="AP023354">
    <property type="protein sequence ID" value="BCJ28244.1"/>
    <property type="molecule type" value="Genomic_DNA"/>
</dbReference>
<dbReference type="SUPFAM" id="SSF53187">
    <property type="entry name" value="Zn-dependent exopeptidases"/>
    <property type="match status" value="1"/>
</dbReference>
<dbReference type="Gene3D" id="3.40.630.10">
    <property type="entry name" value="Zn peptidases"/>
    <property type="match status" value="1"/>
</dbReference>
<evidence type="ECO:0000256" key="8">
    <source>
        <dbReference type="ARBA" id="ARBA00050061"/>
    </source>
</evidence>
<sequence length="545" mass="54527">MELRVASLTLRLGTGTRPAVLAVPVAPTGDDTDDSAAGPGSAGKAGSAGSAGKAGSAGSAGKAGSAGSAGKAGSAGSAGKAGSAGGAAAAVLATVPLPAGTESVLAAYLADVEHSGAAGSIEVLPRPGERPQRLIAVGVGDGTEADWRAAGAAVVRAAAKQPALTVAVPDGLTDAQLAGLAEGILLAGYRFSLAADDSGAPALNRVTIAADAARYGPALAHAQAVAEATALARDWVNTPSNDKSPEWFAGRIARAAEKHQVQVRIRDAAALAAEGFGGVVAVGEGSPRPPRLVELRWRPRGAQRHVVLVGKGITYDTGGIDIKPIGAMELMRKDMGGAGAVAAATIGAAAMRLPVRVTALLPLADNVVSGAAYRPGDVVRHYGGITTEIQNTDAEGRIVVADALAYAVRRLAPDVLVDLATLTGAQRVALGKKTAALYATDDELAAALAAAGDDAGEPMWRMPLPADYVEKVHSSTVADLNNAPVQGEAGSVMGALFLREFTAGHPCWAHVDMSAPAWSASAAGELPKGATGWGVRTLLRYLATQ</sequence>
<evidence type="ECO:0000256" key="3">
    <source>
        <dbReference type="ARBA" id="ARBA00022670"/>
    </source>
</evidence>
<evidence type="ECO:0000256" key="1">
    <source>
        <dbReference type="ARBA" id="ARBA00009528"/>
    </source>
</evidence>
<reference evidence="11" key="1">
    <citation type="submission" date="2020-08" db="EMBL/GenBank/DDBJ databases">
        <title>Whole genome shotgun sequence of Actinocatenispora sera NBRC 101916.</title>
        <authorList>
            <person name="Komaki H."/>
            <person name="Tamura T."/>
        </authorList>
    </citation>
    <scope>NUCLEOTIDE SEQUENCE</scope>
    <source>
        <strain evidence="11">NBRC 101916</strain>
    </source>
</reference>
<dbReference type="PROSITE" id="PS00631">
    <property type="entry name" value="CYTOSOL_AP"/>
    <property type="match status" value="1"/>
</dbReference>
<dbReference type="SUPFAM" id="SSF52949">
    <property type="entry name" value="Macro domain-like"/>
    <property type="match status" value="1"/>
</dbReference>
<keyword evidence="2" id="KW-0031">Aminopeptidase</keyword>
<evidence type="ECO:0000259" key="10">
    <source>
        <dbReference type="PROSITE" id="PS00631"/>
    </source>
</evidence>
<dbReference type="GO" id="GO:0005737">
    <property type="term" value="C:cytoplasm"/>
    <property type="evidence" value="ECO:0007669"/>
    <property type="project" value="InterPro"/>
</dbReference>
<keyword evidence="4" id="KW-0378">Hydrolase</keyword>
<dbReference type="InterPro" id="IPR000819">
    <property type="entry name" value="Peptidase_M17_C"/>
</dbReference>
<dbReference type="Gene3D" id="3.40.220.10">
    <property type="entry name" value="Leucine Aminopeptidase, subunit E, domain 1"/>
    <property type="match status" value="1"/>
</dbReference>
<keyword evidence="3" id="KW-0645">Protease</keyword>
<comment type="function">
    <text evidence="6">Presumably involved in the processing and regular turnover of intracellular proteins. Catalyzes the removal of unsubstituted N-terminal amino acids from various peptides.</text>
</comment>
<dbReference type="Pfam" id="PF02789">
    <property type="entry name" value="Peptidase_M17_N"/>
    <property type="match status" value="1"/>
</dbReference>
<evidence type="ECO:0000313" key="12">
    <source>
        <dbReference type="Proteomes" id="UP000680750"/>
    </source>
</evidence>
<protein>
    <recommendedName>
        <fullName evidence="7">Probable cytosol aminopeptidase</fullName>
    </recommendedName>
    <alternativeName>
        <fullName evidence="8">Leucine aminopeptidase</fullName>
    </alternativeName>
    <alternativeName>
        <fullName evidence="5">Leucyl aminopeptidase</fullName>
    </alternativeName>
</protein>
<evidence type="ECO:0000256" key="9">
    <source>
        <dbReference type="SAM" id="MobiDB-lite"/>
    </source>
</evidence>
<feature type="domain" description="Cytosol aminopeptidase" evidence="10">
    <location>
        <begin position="391"/>
        <end position="398"/>
    </location>
</feature>
<dbReference type="AlphaFoldDB" id="A0A810KYQ6"/>
<dbReference type="GO" id="GO:0006508">
    <property type="term" value="P:proteolysis"/>
    <property type="evidence" value="ECO:0007669"/>
    <property type="project" value="UniProtKB-KW"/>
</dbReference>
<name>A0A810KYQ6_9ACTN</name>
<dbReference type="InterPro" id="IPR043472">
    <property type="entry name" value="Macro_dom-like"/>
</dbReference>
<evidence type="ECO:0000256" key="2">
    <source>
        <dbReference type="ARBA" id="ARBA00022438"/>
    </source>
</evidence>